<feature type="non-terminal residue" evidence="2">
    <location>
        <position position="1"/>
    </location>
</feature>
<accession>A0A151SJ45</accession>
<dbReference type="PANTHER" id="PTHR31099">
    <property type="entry name" value="OS06G0165300 PROTEIN"/>
    <property type="match status" value="1"/>
</dbReference>
<proteinExistence type="predicted"/>
<evidence type="ECO:0000313" key="2">
    <source>
        <dbReference type="EMBL" id="KYP54864.1"/>
    </source>
</evidence>
<dbReference type="PANTHER" id="PTHR31099:SF49">
    <property type="entry name" value="MYOSIN HEAVY CHAIN-LIKE PROTEIN"/>
    <property type="match status" value="1"/>
</dbReference>
<sequence length="235" mass="27339">EDQFPLLAEACMDDGPETDFVFLESGDDEDDYFYAYMCWFEDLGVQLPFDDFQMGVLRVLNVAPSQLHPNAWAAMQAFRNLCLCLGLTPQPLAFLYYYTSRPSKPAKWVSLSRVPKRGFLRAFTSSYKGFKDGFFKVRWGSEMKNCFYDREGEPLFPFYWTKRPTRYEAMSASKLPAEDKEIVDLLDQLPKGLPVRGLLDIFEMSHFETALLGMRSRIRLLNQFKLMLRFTSLQV</sequence>
<dbReference type="Gramene" id="C.cajan_01036.t">
    <property type="protein sequence ID" value="C.cajan_01036.t.cds1"/>
    <property type="gene ID" value="C.cajan_01036"/>
</dbReference>
<dbReference type="AlphaFoldDB" id="A0A151SJ45"/>
<dbReference type="Proteomes" id="UP000075243">
    <property type="component" value="Chromosome 11"/>
</dbReference>
<protein>
    <recommendedName>
        <fullName evidence="1">Transposase (putative) gypsy type domain-containing protein</fullName>
    </recommendedName>
</protein>
<reference evidence="2 3" key="1">
    <citation type="journal article" date="2012" name="Nat. Biotechnol.">
        <title>Draft genome sequence of pigeonpea (Cajanus cajan), an orphan legume crop of resource-poor farmers.</title>
        <authorList>
            <person name="Varshney R.K."/>
            <person name="Chen W."/>
            <person name="Li Y."/>
            <person name="Bharti A.K."/>
            <person name="Saxena R.K."/>
            <person name="Schlueter J.A."/>
            <person name="Donoghue M.T."/>
            <person name="Azam S."/>
            <person name="Fan G."/>
            <person name="Whaley A.M."/>
            <person name="Farmer A.D."/>
            <person name="Sheridan J."/>
            <person name="Iwata A."/>
            <person name="Tuteja R."/>
            <person name="Penmetsa R.V."/>
            <person name="Wu W."/>
            <person name="Upadhyaya H.D."/>
            <person name="Yang S.P."/>
            <person name="Shah T."/>
            <person name="Saxena K.B."/>
            <person name="Michael T."/>
            <person name="McCombie W.R."/>
            <person name="Yang B."/>
            <person name="Zhang G."/>
            <person name="Yang H."/>
            <person name="Wang J."/>
            <person name="Spillane C."/>
            <person name="Cook D.R."/>
            <person name="May G.D."/>
            <person name="Xu X."/>
            <person name="Jackson S.A."/>
        </authorList>
    </citation>
    <scope>NUCLEOTIDE SEQUENCE [LARGE SCALE GENOMIC DNA]</scope>
    <source>
        <strain evidence="3">cv. Asha</strain>
    </source>
</reference>
<dbReference type="Pfam" id="PF04195">
    <property type="entry name" value="Transposase_28"/>
    <property type="match status" value="1"/>
</dbReference>
<keyword evidence="3" id="KW-1185">Reference proteome</keyword>
<feature type="domain" description="Transposase (putative) gypsy type" evidence="1">
    <location>
        <begin position="43"/>
        <end position="99"/>
    </location>
</feature>
<dbReference type="InterPro" id="IPR007321">
    <property type="entry name" value="Transposase_28"/>
</dbReference>
<evidence type="ECO:0000313" key="3">
    <source>
        <dbReference type="Proteomes" id="UP000075243"/>
    </source>
</evidence>
<organism evidence="2 3">
    <name type="scientific">Cajanus cajan</name>
    <name type="common">Pigeon pea</name>
    <name type="synonym">Cajanus indicus</name>
    <dbReference type="NCBI Taxonomy" id="3821"/>
    <lineage>
        <taxon>Eukaryota</taxon>
        <taxon>Viridiplantae</taxon>
        <taxon>Streptophyta</taxon>
        <taxon>Embryophyta</taxon>
        <taxon>Tracheophyta</taxon>
        <taxon>Spermatophyta</taxon>
        <taxon>Magnoliopsida</taxon>
        <taxon>eudicotyledons</taxon>
        <taxon>Gunneridae</taxon>
        <taxon>Pentapetalae</taxon>
        <taxon>rosids</taxon>
        <taxon>fabids</taxon>
        <taxon>Fabales</taxon>
        <taxon>Fabaceae</taxon>
        <taxon>Papilionoideae</taxon>
        <taxon>50 kb inversion clade</taxon>
        <taxon>NPAAA clade</taxon>
        <taxon>indigoferoid/millettioid clade</taxon>
        <taxon>Phaseoleae</taxon>
        <taxon>Cajanus</taxon>
    </lineage>
</organism>
<evidence type="ECO:0000259" key="1">
    <source>
        <dbReference type="Pfam" id="PF04195"/>
    </source>
</evidence>
<dbReference type="STRING" id="3821.A0A151SJ45"/>
<dbReference type="EMBL" id="CM003613">
    <property type="protein sequence ID" value="KYP54864.1"/>
    <property type="molecule type" value="Genomic_DNA"/>
</dbReference>
<name>A0A151SJ45_CAJCA</name>
<gene>
    <name evidence="2" type="ORF">KK1_001064</name>
</gene>